<dbReference type="Pfam" id="PF25943">
    <property type="entry name" value="DUF7983"/>
    <property type="match status" value="1"/>
</dbReference>
<proteinExistence type="predicted"/>
<keyword evidence="1" id="KW-0175">Coiled coil</keyword>
<comment type="caution">
    <text evidence="2">The sequence shown here is derived from an EMBL/GenBank/DDBJ whole genome shotgun (WGS) entry which is preliminary data.</text>
</comment>
<feature type="coiled-coil region" evidence="1">
    <location>
        <begin position="168"/>
        <end position="195"/>
    </location>
</feature>
<evidence type="ECO:0000313" key="3">
    <source>
        <dbReference type="Proteomes" id="UP000281564"/>
    </source>
</evidence>
<evidence type="ECO:0008006" key="4">
    <source>
        <dbReference type="Google" id="ProtNLM"/>
    </source>
</evidence>
<dbReference type="Proteomes" id="UP000281564">
    <property type="component" value="Unassembled WGS sequence"/>
</dbReference>
<keyword evidence="3" id="KW-1185">Reference proteome</keyword>
<dbReference type="InterPro" id="IPR058289">
    <property type="entry name" value="DUF7983"/>
</dbReference>
<protein>
    <recommendedName>
        <fullName evidence="4">DUF2800 domain-containing protein</fullName>
    </recommendedName>
</protein>
<accession>A0A3A6QB81</accession>
<name>A0A3A6QB81_9EURY</name>
<gene>
    <name evidence="2" type="ORF">DP106_13820</name>
</gene>
<dbReference type="RefSeq" id="WP_120086240.1">
    <property type="nucleotide sequence ID" value="NZ_QMDW01000030.1"/>
</dbReference>
<reference evidence="2 3" key="1">
    <citation type="submission" date="2018-06" db="EMBL/GenBank/DDBJ databases">
        <title>Halonotius sp. F13-13 a new haloarchaeeon isolated from a solar saltern from Isla Cristina, Huelva, Spain.</title>
        <authorList>
            <person name="Duran-Viseras A."/>
            <person name="Sanchez-Porro C."/>
            <person name="Ventosa A."/>
        </authorList>
    </citation>
    <scope>NUCLEOTIDE SEQUENCE [LARGE SCALE GENOMIC DNA]</scope>
    <source>
        <strain evidence="2 3">CECT 7525</strain>
    </source>
</reference>
<dbReference type="EMBL" id="QMDW01000030">
    <property type="protein sequence ID" value="RJX47884.1"/>
    <property type="molecule type" value="Genomic_DNA"/>
</dbReference>
<evidence type="ECO:0000313" key="2">
    <source>
        <dbReference type="EMBL" id="RJX47884.1"/>
    </source>
</evidence>
<dbReference type="OrthoDB" id="247969at2157"/>
<evidence type="ECO:0000256" key="1">
    <source>
        <dbReference type="SAM" id="Coils"/>
    </source>
</evidence>
<feature type="coiled-coil region" evidence="1">
    <location>
        <begin position="278"/>
        <end position="320"/>
    </location>
</feature>
<dbReference type="AlphaFoldDB" id="A0A3A6QB81"/>
<organism evidence="2 3">
    <name type="scientific">Halonotius pteroides</name>
    <dbReference type="NCBI Taxonomy" id="268735"/>
    <lineage>
        <taxon>Archaea</taxon>
        <taxon>Methanobacteriati</taxon>
        <taxon>Methanobacteriota</taxon>
        <taxon>Stenosarchaea group</taxon>
        <taxon>Halobacteria</taxon>
        <taxon>Halobacteriales</taxon>
        <taxon>Haloferacaceae</taxon>
        <taxon>Halonotius</taxon>
    </lineage>
</organism>
<sequence length="334" mass="37927">MGFTASWHTLITELEELPEEATLVTPLSHDQFTISDVQDQRVVIQFQDRDIDPNQPLQREQFETLYERITDAHGGFELDRLPPDADAYPAVWSLHPRFEIDEEQGVIVERDGPTSSQVIETSSGTQADLAEAERTEPDLAVYADALLLIDALERHEVEYLEGLETEGLVNLYTLLSDVQRNANELRQEVRSVLLTRLHHDQPVAGQYGSVQRTSRRNRTLKDEEHVLEVLEDAGIDRERVTSVDTSKVDEALEVVEVSESEVYDIEQSEYVRKAEVHDEQKETRLQGLKDQLAATEGEEADELREEVEELEARIEELTDFKSGTAFQTQSGADP</sequence>